<dbReference type="GeneID" id="10510161"/>
<dbReference type="PANTHER" id="PTHR42808:SF3">
    <property type="entry name" value="HYDROXYSTEROID DEHYDROGENASE-LIKE PROTEIN 2"/>
    <property type="match status" value="1"/>
</dbReference>
<dbReference type="OMA" id="WWSSVAN"/>
<evidence type="ECO:0000256" key="7">
    <source>
        <dbReference type="ARBA" id="ARBA00023140"/>
    </source>
</evidence>
<dbReference type="Gene3D" id="3.40.50.720">
    <property type="entry name" value="NAD(P)-binding Rossmann-like Domain"/>
    <property type="match status" value="1"/>
</dbReference>
<dbReference type="PANTHER" id="PTHR42808">
    <property type="entry name" value="HYDROXYSTEROID DEHYDROGENASE-LIKE PROTEIN 2"/>
    <property type="match status" value="1"/>
</dbReference>
<accession>F0Z9Y1</accession>
<evidence type="ECO:0000256" key="2">
    <source>
        <dbReference type="ARBA" id="ARBA00004275"/>
    </source>
</evidence>
<dbReference type="RefSeq" id="XP_003284223.1">
    <property type="nucleotide sequence ID" value="XM_003284175.1"/>
</dbReference>
<evidence type="ECO:0000256" key="1">
    <source>
        <dbReference type="ARBA" id="ARBA00004173"/>
    </source>
</evidence>
<dbReference type="FunCoup" id="F0Z9Y1">
    <property type="interactions" value="95"/>
</dbReference>
<dbReference type="GO" id="GO:0016491">
    <property type="term" value="F:oxidoreductase activity"/>
    <property type="evidence" value="ECO:0007669"/>
    <property type="project" value="UniProtKB-KW"/>
</dbReference>
<dbReference type="KEGG" id="dpp:DICPUDRAFT_52772"/>
<dbReference type="PRINTS" id="PR00081">
    <property type="entry name" value="GDHRDH"/>
</dbReference>
<comment type="subcellular location">
    <subcellularLocation>
        <location evidence="1">Mitochondrion</location>
    </subcellularLocation>
    <subcellularLocation>
        <location evidence="2">Peroxisome</location>
    </subcellularLocation>
</comment>
<dbReference type="GO" id="GO:0005739">
    <property type="term" value="C:mitochondrion"/>
    <property type="evidence" value="ECO:0007669"/>
    <property type="project" value="UniProtKB-SubCell"/>
</dbReference>
<evidence type="ECO:0000256" key="8">
    <source>
        <dbReference type="ARBA" id="ARBA00040243"/>
    </source>
</evidence>
<dbReference type="InterPro" id="IPR002347">
    <property type="entry name" value="SDR_fam"/>
</dbReference>
<proteinExistence type="inferred from homology"/>
<keyword evidence="6" id="KW-0496">Mitochondrion</keyword>
<dbReference type="InterPro" id="IPR051935">
    <property type="entry name" value="HSDL2"/>
</dbReference>
<evidence type="ECO:0000256" key="4">
    <source>
        <dbReference type="ARBA" id="ARBA00022857"/>
    </source>
</evidence>
<keyword evidence="5" id="KW-0560">Oxidoreductase</keyword>
<keyword evidence="4" id="KW-0521">NADP</keyword>
<dbReference type="InterPro" id="IPR036291">
    <property type="entry name" value="NAD(P)-bd_dom_sf"/>
</dbReference>
<dbReference type="InParanoid" id="F0Z9Y1"/>
<gene>
    <name evidence="9" type="ORF">DICPUDRAFT_52772</name>
</gene>
<reference evidence="10" key="1">
    <citation type="journal article" date="2011" name="Genome Biol.">
        <title>Comparative genomics of the social amoebae Dictyostelium discoideum and Dictyostelium purpureum.</title>
        <authorList>
            <consortium name="US DOE Joint Genome Institute (JGI-PGF)"/>
            <person name="Sucgang R."/>
            <person name="Kuo A."/>
            <person name="Tian X."/>
            <person name="Salerno W."/>
            <person name="Parikh A."/>
            <person name="Feasley C.L."/>
            <person name="Dalin E."/>
            <person name="Tu H."/>
            <person name="Huang E."/>
            <person name="Barry K."/>
            <person name="Lindquist E."/>
            <person name="Shapiro H."/>
            <person name="Bruce D."/>
            <person name="Schmutz J."/>
            <person name="Salamov A."/>
            <person name="Fey P."/>
            <person name="Gaudet P."/>
            <person name="Anjard C."/>
            <person name="Babu M.M."/>
            <person name="Basu S."/>
            <person name="Bushmanova Y."/>
            <person name="van der Wel H."/>
            <person name="Katoh-Kurasawa M."/>
            <person name="Dinh C."/>
            <person name="Coutinho P.M."/>
            <person name="Saito T."/>
            <person name="Elias M."/>
            <person name="Schaap P."/>
            <person name="Kay R.R."/>
            <person name="Henrissat B."/>
            <person name="Eichinger L."/>
            <person name="Rivero F."/>
            <person name="Putnam N.H."/>
            <person name="West C.M."/>
            <person name="Loomis W.F."/>
            <person name="Chisholm R.L."/>
            <person name="Shaulsky G."/>
            <person name="Strassmann J.E."/>
            <person name="Queller D.C."/>
            <person name="Kuspa A."/>
            <person name="Grigoriev I.V."/>
        </authorList>
    </citation>
    <scope>NUCLEOTIDE SEQUENCE [LARGE SCALE GENOMIC DNA]</scope>
    <source>
        <strain evidence="10">QSDP1</strain>
    </source>
</reference>
<dbReference type="AlphaFoldDB" id="F0Z9Y1"/>
<dbReference type="VEuPathDB" id="AmoebaDB:DICPUDRAFT_52772"/>
<dbReference type="SUPFAM" id="SSF51735">
    <property type="entry name" value="NAD(P)-binding Rossmann-fold domains"/>
    <property type="match status" value="1"/>
</dbReference>
<evidence type="ECO:0000256" key="6">
    <source>
        <dbReference type="ARBA" id="ARBA00023128"/>
    </source>
</evidence>
<dbReference type="STRING" id="5786.F0Z9Y1"/>
<comment type="similarity">
    <text evidence="3">Belongs to the short-chain dehydrogenases/reductases (SDR) family.</text>
</comment>
<dbReference type="eggNOG" id="KOG0725">
    <property type="taxonomic scope" value="Eukaryota"/>
</dbReference>
<dbReference type="GO" id="GO:0005777">
    <property type="term" value="C:peroxisome"/>
    <property type="evidence" value="ECO:0007669"/>
    <property type="project" value="UniProtKB-SubCell"/>
</dbReference>
<dbReference type="Pfam" id="PF00106">
    <property type="entry name" value="adh_short"/>
    <property type="match status" value="1"/>
</dbReference>
<keyword evidence="10" id="KW-1185">Reference proteome</keyword>
<name>F0Z9Y1_DICPU</name>
<dbReference type="EMBL" id="GL870961">
    <property type="protein sequence ID" value="EGC39196.1"/>
    <property type="molecule type" value="Genomic_DNA"/>
</dbReference>
<dbReference type="Proteomes" id="UP000001064">
    <property type="component" value="Unassembled WGS sequence"/>
</dbReference>
<organism evidence="9 10">
    <name type="scientific">Dictyostelium purpureum</name>
    <name type="common">Slime mold</name>
    <dbReference type="NCBI Taxonomy" id="5786"/>
    <lineage>
        <taxon>Eukaryota</taxon>
        <taxon>Amoebozoa</taxon>
        <taxon>Evosea</taxon>
        <taxon>Eumycetozoa</taxon>
        <taxon>Dictyostelia</taxon>
        <taxon>Dictyosteliales</taxon>
        <taxon>Dictyosteliaceae</taxon>
        <taxon>Dictyostelium</taxon>
    </lineage>
</organism>
<dbReference type="CDD" id="cd09762">
    <property type="entry name" value="HSDL2_SDR_c"/>
    <property type="match status" value="1"/>
</dbReference>
<evidence type="ECO:0000313" key="10">
    <source>
        <dbReference type="Proteomes" id="UP000001064"/>
    </source>
</evidence>
<sequence length="291" mass="31741">MLKGKTLFITGASRGIGEAIAKAAAKEGANIVIAAKTADPHPKLKGTIYSVQKDIEALGGRCLACSVDIRYEDQIEKAVEEAVKTFGGIDILVNNASAISLTGTLETPAKKFDLMMGVNARGTYLTTQKCLPYLLKSKDGGRVLNISPPLNMDKKWFSNHPAYTMAKYGMSMCVLGMAEEFKGKVAFNALWPKTSIYTAAMEMLGGSDVAKECRTVDIMSDSALWVFKQPISNTGNFFIDEYCVKQAGVTDLEKYSIVKGAKLMNDFFLDDDVDYSIAKNQIHRTTPLSKL</sequence>
<dbReference type="OrthoDB" id="5327538at2759"/>
<evidence type="ECO:0000313" key="9">
    <source>
        <dbReference type="EMBL" id="EGC39196.1"/>
    </source>
</evidence>
<evidence type="ECO:0000256" key="5">
    <source>
        <dbReference type="ARBA" id="ARBA00023002"/>
    </source>
</evidence>
<protein>
    <recommendedName>
        <fullName evidence="8">Hydroxysteroid dehydrogenase-like protein 2</fullName>
    </recommendedName>
</protein>
<evidence type="ECO:0000256" key="3">
    <source>
        <dbReference type="ARBA" id="ARBA00006484"/>
    </source>
</evidence>
<keyword evidence="7" id="KW-0576">Peroxisome</keyword>
<dbReference type="NCBIfam" id="NF006133">
    <property type="entry name" value="PRK08278.1"/>
    <property type="match status" value="1"/>
</dbReference>
<dbReference type="FunFam" id="3.40.50.720:FF:000301">
    <property type="entry name" value="Hydroxysteroid dehydrogenase like 2"/>
    <property type="match status" value="1"/>
</dbReference>